<keyword evidence="4 8" id="KW-1003">Cell membrane</keyword>
<name>A0A0D1DDC7_9RHOB</name>
<feature type="transmembrane region" description="Helical" evidence="8">
    <location>
        <begin position="195"/>
        <end position="217"/>
    </location>
</feature>
<comment type="similarity">
    <text evidence="2 8">Belongs to the 4-toluene sulfonate uptake permease (TSUP) (TC 2.A.102) family.</text>
</comment>
<keyword evidence="7 8" id="KW-0472">Membrane</keyword>
<feature type="transmembrane region" description="Helical" evidence="8">
    <location>
        <begin position="104"/>
        <end position="125"/>
    </location>
</feature>
<organism evidence="9 10">
    <name type="scientific">Jannaschia aquimarina</name>
    <dbReference type="NCBI Taxonomy" id="935700"/>
    <lineage>
        <taxon>Bacteria</taxon>
        <taxon>Pseudomonadati</taxon>
        <taxon>Pseudomonadota</taxon>
        <taxon>Alphaproteobacteria</taxon>
        <taxon>Rhodobacterales</taxon>
        <taxon>Roseobacteraceae</taxon>
        <taxon>Jannaschia</taxon>
    </lineage>
</organism>
<dbReference type="EMBL" id="JYFE01000006">
    <property type="protein sequence ID" value="KIT18003.1"/>
    <property type="molecule type" value="Genomic_DNA"/>
</dbReference>
<feature type="transmembrane region" description="Helical" evidence="8">
    <location>
        <begin position="46"/>
        <end position="67"/>
    </location>
</feature>
<keyword evidence="10" id="KW-1185">Reference proteome</keyword>
<feature type="transmembrane region" description="Helical" evidence="8">
    <location>
        <begin position="79"/>
        <end position="97"/>
    </location>
</feature>
<feature type="transmembrane region" description="Helical" evidence="8">
    <location>
        <begin position="172"/>
        <end position="189"/>
    </location>
</feature>
<reference evidence="9 10" key="1">
    <citation type="submission" date="2015-02" db="EMBL/GenBank/DDBJ databases">
        <title>Genome Sequence of Jannaschia aquimarina DSM28248, a member of the Roseobacter clade.</title>
        <authorList>
            <person name="Voget S."/>
            <person name="Daniel R."/>
        </authorList>
    </citation>
    <scope>NUCLEOTIDE SEQUENCE [LARGE SCALE GENOMIC DNA]</scope>
    <source>
        <strain evidence="9 10">GSW-M26</strain>
    </source>
</reference>
<keyword evidence="3" id="KW-0813">Transport</keyword>
<evidence type="ECO:0000256" key="4">
    <source>
        <dbReference type="ARBA" id="ARBA00022475"/>
    </source>
</evidence>
<evidence type="ECO:0000256" key="6">
    <source>
        <dbReference type="ARBA" id="ARBA00022989"/>
    </source>
</evidence>
<proteinExistence type="inferred from homology"/>
<keyword evidence="5 8" id="KW-0812">Transmembrane</keyword>
<dbReference type="Proteomes" id="UP000032232">
    <property type="component" value="Unassembled WGS sequence"/>
</dbReference>
<dbReference type="PANTHER" id="PTHR30269:SF32">
    <property type="entry name" value="MEMBRANE TRANSPORTER PROTEIN-RELATED"/>
    <property type="match status" value="1"/>
</dbReference>
<dbReference type="Pfam" id="PF01925">
    <property type="entry name" value="TauE"/>
    <property type="match status" value="1"/>
</dbReference>
<feature type="transmembrane region" description="Helical" evidence="8">
    <location>
        <begin position="6"/>
        <end position="34"/>
    </location>
</feature>
<accession>A0A0D1DDC7</accession>
<evidence type="ECO:0000256" key="5">
    <source>
        <dbReference type="ARBA" id="ARBA00022692"/>
    </source>
</evidence>
<feature type="transmembrane region" description="Helical" evidence="8">
    <location>
        <begin position="137"/>
        <end position="163"/>
    </location>
</feature>
<evidence type="ECO:0000256" key="7">
    <source>
        <dbReference type="ARBA" id="ARBA00023136"/>
    </source>
</evidence>
<dbReference type="InterPro" id="IPR002781">
    <property type="entry name" value="TM_pro_TauE-like"/>
</dbReference>
<protein>
    <recommendedName>
        <fullName evidence="8">Probable membrane transporter protein</fullName>
    </recommendedName>
</protein>
<dbReference type="PATRIC" id="fig|935700.4.peg.252"/>
<evidence type="ECO:0000256" key="1">
    <source>
        <dbReference type="ARBA" id="ARBA00004651"/>
    </source>
</evidence>
<comment type="caution">
    <text evidence="9">The sequence shown here is derived from an EMBL/GenBank/DDBJ whole genome shotgun (WGS) entry which is preliminary data.</text>
</comment>
<feature type="transmembrane region" description="Helical" evidence="8">
    <location>
        <begin position="229"/>
        <end position="246"/>
    </location>
</feature>
<evidence type="ECO:0000256" key="2">
    <source>
        <dbReference type="ARBA" id="ARBA00009142"/>
    </source>
</evidence>
<keyword evidence="6 8" id="KW-1133">Transmembrane helix</keyword>
<dbReference type="PANTHER" id="PTHR30269">
    <property type="entry name" value="TRANSMEMBRANE PROTEIN YFCA"/>
    <property type="match status" value="1"/>
</dbReference>
<dbReference type="STRING" id="935700.jaqu_02300"/>
<dbReference type="OrthoDB" id="9800873at2"/>
<evidence type="ECO:0000256" key="8">
    <source>
        <dbReference type="RuleBase" id="RU363041"/>
    </source>
</evidence>
<evidence type="ECO:0000256" key="3">
    <source>
        <dbReference type="ARBA" id="ARBA00022448"/>
    </source>
</evidence>
<comment type="subcellular location">
    <subcellularLocation>
        <location evidence="1 8">Cell membrane</location>
        <topology evidence="1 8">Multi-pass membrane protein</topology>
    </subcellularLocation>
</comment>
<dbReference type="AlphaFoldDB" id="A0A0D1DDC7"/>
<sequence>MELLSTGAWLLAFAIAAFAGLVKGMVGFALPLVMISGLSSFLDPRLALAGILVPVVATNGIQTFRAGIGPAFDAARLHWRYLLMVVVAIFVTAQFVSSIPRETFYFVLGVPVVALATVQLVGFRLSIPKGRETAAEWIVGLVSGVLGGLAGTWGPTTVLYLLAIGTPKDRQMVVQGVIYGVGSVVLFVAHLRSGILNAGTAPFSAALLIPALAGLWLGMRLQDRMDQALFRKVTLILLVVAGLNLLRKGVVG</sequence>
<dbReference type="InterPro" id="IPR052017">
    <property type="entry name" value="TSUP"/>
</dbReference>
<gene>
    <name evidence="9" type="ORF">jaqu_02300</name>
</gene>
<dbReference type="GO" id="GO:0005886">
    <property type="term" value="C:plasma membrane"/>
    <property type="evidence" value="ECO:0007669"/>
    <property type="project" value="UniProtKB-SubCell"/>
</dbReference>
<evidence type="ECO:0000313" key="9">
    <source>
        <dbReference type="EMBL" id="KIT18003.1"/>
    </source>
</evidence>
<evidence type="ECO:0000313" key="10">
    <source>
        <dbReference type="Proteomes" id="UP000032232"/>
    </source>
</evidence>